<dbReference type="Gene3D" id="3.30.710.10">
    <property type="entry name" value="Potassium Channel Kv1.1, Chain A"/>
    <property type="match status" value="1"/>
</dbReference>
<dbReference type="SMART" id="SM00225">
    <property type="entry name" value="BTB"/>
    <property type="match status" value="1"/>
</dbReference>
<keyword evidence="3" id="KW-1185">Reference proteome</keyword>
<dbReference type="PROSITE" id="PS50097">
    <property type="entry name" value="BTB"/>
    <property type="match status" value="1"/>
</dbReference>
<dbReference type="InParanoid" id="A0A1E7FHQ1"/>
<feature type="domain" description="BTB" evidence="1">
    <location>
        <begin position="58"/>
        <end position="141"/>
    </location>
</feature>
<name>A0A1E7FHQ1_9STRA</name>
<sequence>MEDEDDSISISNNVYHYEIVGSREEEELELPEQEIAKRKLPSWTKSSANNDENEAECSDWNLNVYCNNNDNDVVSYSVHRFAFVTQSEYFKSIFRLEDTTGVGFSESHQKCSTIKLPYSVTLQHFETLLDYLYTGVLKEDSGNAVSMVYFGDYFGIILLKDHAQRYLRKLIVDCKSRIRGKVASELLWTSYLVAKSLSMEDLLNAIVYACASRPKLMSKDTHMSTIPDIQFWCRVFAARKKTDYVKHDKVVSNSELWSTHVAHFIEINTAIVDIDSFKILTESNSLPNISAEAAVILMEQEHKLSLDEVKNEDDGLTCLQKRCTDALFDKETSNWQVSNARVLLQGKLQKLQPSVLESLLLRIVDYNKGCPQRCPDYIKASGAGIESVNGVYFNSGFLYEGRRMFTRRGIYNGGEQLFSLFRFDTSHFVISLVSNDCRPLEYFYWVESSDEFPPENGWSLYSNGVAPSPSLQYGFTR</sequence>
<organism evidence="2 3">
    <name type="scientific">Fragilariopsis cylindrus CCMP1102</name>
    <dbReference type="NCBI Taxonomy" id="635003"/>
    <lineage>
        <taxon>Eukaryota</taxon>
        <taxon>Sar</taxon>
        <taxon>Stramenopiles</taxon>
        <taxon>Ochrophyta</taxon>
        <taxon>Bacillariophyta</taxon>
        <taxon>Bacillariophyceae</taxon>
        <taxon>Bacillariophycidae</taxon>
        <taxon>Bacillariales</taxon>
        <taxon>Bacillariaceae</taxon>
        <taxon>Fragilariopsis</taxon>
    </lineage>
</organism>
<dbReference type="Proteomes" id="UP000095751">
    <property type="component" value="Unassembled WGS sequence"/>
</dbReference>
<dbReference type="InterPro" id="IPR011333">
    <property type="entry name" value="SKP1/BTB/POZ_sf"/>
</dbReference>
<gene>
    <name evidence="2" type="ORF">FRACYDRAFT_238069</name>
</gene>
<accession>A0A1E7FHQ1</accession>
<dbReference type="KEGG" id="fcy:FRACYDRAFT_238069"/>
<dbReference type="AlphaFoldDB" id="A0A1E7FHQ1"/>
<evidence type="ECO:0000313" key="2">
    <source>
        <dbReference type="EMBL" id="OEU17644.1"/>
    </source>
</evidence>
<proteinExistence type="predicted"/>
<dbReference type="InterPro" id="IPR000210">
    <property type="entry name" value="BTB/POZ_dom"/>
</dbReference>
<dbReference type="Pfam" id="PF00651">
    <property type="entry name" value="BTB"/>
    <property type="match status" value="1"/>
</dbReference>
<dbReference type="OrthoDB" id="6151821at2759"/>
<dbReference type="EMBL" id="KV784357">
    <property type="protein sequence ID" value="OEU17644.1"/>
    <property type="molecule type" value="Genomic_DNA"/>
</dbReference>
<protein>
    <recommendedName>
        <fullName evidence="1">BTB domain-containing protein</fullName>
    </recommendedName>
</protein>
<evidence type="ECO:0000313" key="3">
    <source>
        <dbReference type="Proteomes" id="UP000095751"/>
    </source>
</evidence>
<evidence type="ECO:0000259" key="1">
    <source>
        <dbReference type="PROSITE" id="PS50097"/>
    </source>
</evidence>
<dbReference type="CDD" id="cd18186">
    <property type="entry name" value="BTB_POZ_ZBTB_KLHL-like"/>
    <property type="match status" value="1"/>
</dbReference>
<reference evidence="2 3" key="1">
    <citation type="submission" date="2016-09" db="EMBL/GenBank/DDBJ databases">
        <title>Extensive genetic diversity and differential bi-allelic expression allows diatom success in the polar Southern Ocean.</title>
        <authorList>
            <consortium name="DOE Joint Genome Institute"/>
            <person name="Mock T."/>
            <person name="Otillar R.P."/>
            <person name="Strauss J."/>
            <person name="Dupont C."/>
            <person name="Frickenhaus S."/>
            <person name="Maumus F."/>
            <person name="Mcmullan M."/>
            <person name="Sanges R."/>
            <person name="Schmutz J."/>
            <person name="Toseland A."/>
            <person name="Valas R."/>
            <person name="Veluchamy A."/>
            <person name="Ward B.J."/>
            <person name="Allen A."/>
            <person name="Barry K."/>
            <person name="Falciatore A."/>
            <person name="Ferrante M."/>
            <person name="Fortunato A.E."/>
            <person name="Gloeckner G."/>
            <person name="Gruber A."/>
            <person name="Hipkin R."/>
            <person name="Janech M."/>
            <person name="Kroth P."/>
            <person name="Leese F."/>
            <person name="Lindquist E."/>
            <person name="Lyon B.R."/>
            <person name="Martin J."/>
            <person name="Mayer C."/>
            <person name="Parker M."/>
            <person name="Quesneville H."/>
            <person name="Raymond J."/>
            <person name="Uhlig C."/>
            <person name="Valentin K.U."/>
            <person name="Worden A.Z."/>
            <person name="Armbrust E.V."/>
            <person name="Bowler C."/>
            <person name="Green B."/>
            <person name="Moulton V."/>
            <person name="Van Oosterhout C."/>
            <person name="Grigoriev I."/>
        </authorList>
    </citation>
    <scope>NUCLEOTIDE SEQUENCE [LARGE SCALE GENOMIC DNA]</scope>
    <source>
        <strain evidence="2 3">CCMP1102</strain>
    </source>
</reference>
<dbReference type="SUPFAM" id="SSF54695">
    <property type="entry name" value="POZ domain"/>
    <property type="match status" value="1"/>
</dbReference>